<protein>
    <submittedName>
        <fullName evidence="2">CENP-V/GFA domain-containing protein</fullName>
    </submittedName>
</protein>
<evidence type="ECO:0000313" key="1">
    <source>
        <dbReference type="Proteomes" id="UP000887581"/>
    </source>
</evidence>
<evidence type="ECO:0000313" key="2">
    <source>
        <dbReference type="WBParaSite" id="sdigi.contig65.g3436.t1"/>
    </source>
</evidence>
<proteinExistence type="predicted"/>
<dbReference type="AlphaFoldDB" id="A0A915Q5V9"/>
<dbReference type="Proteomes" id="UP000887581">
    <property type="component" value="Unplaced"/>
</dbReference>
<accession>A0A915Q5V9</accession>
<keyword evidence="1" id="KW-1185">Reference proteome</keyword>
<organism evidence="1 2">
    <name type="scientific">Setaria digitata</name>
    <dbReference type="NCBI Taxonomy" id="48799"/>
    <lineage>
        <taxon>Eukaryota</taxon>
        <taxon>Metazoa</taxon>
        <taxon>Ecdysozoa</taxon>
        <taxon>Nematoda</taxon>
        <taxon>Chromadorea</taxon>
        <taxon>Rhabditida</taxon>
        <taxon>Spirurina</taxon>
        <taxon>Spiruromorpha</taxon>
        <taxon>Filarioidea</taxon>
        <taxon>Setariidae</taxon>
        <taxon>Setaria</taxon>
    </lineage>
</organism>
<reference evidence="2" key="1">
    <citation type="submission" date="2022-11" db="UniProtKB">
        <authorList>
            <consortium name="WormBaseParasite"/>
        </authorList>
    </citation>
    <scope>IDENTIFICATION</scope>
</reference>
<sequence length="108" mass="12132">MDGAGCCRREGEVKTEEYFHNKNRGCCCSCCSGHMVRGLPAFAYPLAHLPARLLVRLLTYPLALPTYPLAFSFSYLPACLLARLPTYPLDCLPELYPWAGPWCQEVFV</sequence>
<dbReference type="WBParaSite" id="sdigi.contig65.g3436.t1">
    <property type="protein sequence ID" value="sdigi.contig65.g3436.t1"/>
    <property type="gene ID" value="sdigi.contig65.g3436"/>
</dbReference>
<name>A0A915Q5V9_9BILA</name>